<evidence type="ECO:0000313" key="4">
    <source>
        <dbReference type="Proteomes" id="UP001189429"/>
    </source>
</evidence>
<evidence type="ECO:0008006" key="5">
    <source>
        <dbReference type="Google" id="ProtNLM"/>
    </source>
</evidence>
<evidence type="ECO:0000256" key="2">
    <source>
        <dbReference type="SAM" id="MobiDB-lite"/>
    </source>
</evidence>
<dbReference type="InterPro" id="IPR011010">
    <property type="entry name" value="DNA_brk_join_enz"/>
</dbReference>
<sequence length="2011" mass="219312">MAGPWLGVDYDVDYLASASWSAGDVVEADGFDFNGAVQGKIISVVIGSEPRPREYEASLAGVQDDFYSWWAFESGEAEDPGLFKMTLHKREKAKEVAGRYITAVPRWRFLGSGGVPDLAPAAWLRRGLQKIVEERIATAIARAKASASPLPARRAGDGGDGAFRPQLLHGDRQEGHEVEEGRGGKGVADELEELKRDQMENRVGRDGEAGSWAKDDMPAAAKSYYIRVLRVAHASGGLRSLREMATLCHILDHVAKKRYKAAADVAGQRLNAVETAIVDGSWDRAQFLELVEQEDPLLAEQSERHMSSQELAFKQRNYQEEHYIYEDGQESEDTKEEYQEKDYVYEDGQETEEVKEGNQEKDYVHEDSLEEEAFKEKDYFYGDCQTMEDIVDEKDEVYECDHAARKLKDGGLDVDAVPCMVERRSRVEALRAAFSARFRDASDLASWQTTMRSCTASCTAVADLGLIFRAAAESSPSRIAAVAALVRSGTRDFGVEPGARGRGLLPISPEAAEVRFRRLAAEKGLEEATVFVDWGVAIVLVLNFFNCAGWCRRPVCTRAASALSAAQEKTLSHIGEGLAYVLEDMAKPLSMHQVSEDLVSRKSDYGGDAVSKRRDLECDLVVPVWPAAEHAGVLPIENFVFGEVREDFLDVKRCLLPASEWPETAARSRVHASDEEWYRIVQVGLQRGIFEAVAEQDILRDARGELVLNGAMGVDKWKVVNGVRTRFLRFITILDIWIDSEDMESCFNLFRMPPCWLGVFTFAKQVPRSVVGGPATEFMYVGVRTVPMDWIGAVDVMQPMARALVFKTCEFDPEAELHKERALPPGPEFAVVCMGGVDHLRKASAVLRRAGGPGESAGHHRFVEACANLNLPLNAGKSVVGSAHGALLGGEVDGIRGWLSHSRDKSGLLIAKALALLGVPVWHGGALQHWIGCFCCGASFRRPLFAVLQDVFSFAAAVEHGAKAPEAARADEVLAAAILAPLMYTNLRAPIRAAISCSDASEAGGGAAEATTFVRSLGRDFGCDAEALVARRAEESAWAREDAGEERCVMGCRLRAVVSKSTRGALAALRSIEAQLRNGRVGSFMHPVDSLVWHLPLVRALLSFPRVYLGSVRGDASVDLRIMHCSPELHASIRARGFDPQVGWRELLATAVRDDLARAESGAIPAAPSLRETWVRFALSSSTARLRRISGLSDAAAAISKQLASIQQGDELAHLRSLLRQADYKGSDVRLVTGELVDGCRQELPYPAIAWDWRTVQAYPWQQHHHINVLEVVAYLTYLRLLSESALFHGVRYFHIFDSKVVACVVAKGRSSSRVLNRVCRRQLALTLATDTYVLTLWTISQWNFADAASRLHLDAEAAEYINHMYQEDEPHGYAITFVSALKRLYPKCRKRLDIASLYCKSWTRTVHRRRALPLPANVVVGMAGLAFAFGEDRVGISFLIGFLGLLRTGELLSLTVGRIKIASPHVCVIALPGSKGSHQKGFDESALIHDPVAIALLRKVVEQLPADERLFPGSFRDLGKVIRQYAVDSVGATPYCLRRGGAAWHFSKCASMDATQALGRWEQASTAKGYVNQAVSDLPSRWTQGFSQGVRSCVLHTICTAPECAVWAVGRSPCCSRGELSPRLSGRPSGVNDLRSTRAETVVPPSRAPPEAGAAGAAGAPAQGPGAGPSKRARAPPPASEGAGAPAPAPPAPRRRKAPPDASRTGELCREALRWRSTTVGGRKVDGRLHEGNFRWFVAQLLDKSDRIHIHWEVVWQSAGIQGLPEEERRFAAAELVRTLHTLTAVIGPNRTACAADALGDLIVLGLAHAAAVEVSLRGSVIADLDARPESRELLIRLLSRCFPRPQGTCLGVRSPSWDWQQWWSFVTRVLVGPAAARRRPALLAAVLRLLREEAGEAGLADGDGADPLLQLERAVETARADARFCGPGPAGPEVRPDLPDVAPPPPAELPGRGTLPGARGQPQSSLHPALPPRETWDARRPSAWAGVPSVVDVDSPSPLLLSESSDDAG</sequence>
<evidence type="ECO:0000256" key="1">
    <source>
        <dbReference type="ARBA" id="ARBA00023172"/>
    </source>
</evidence>
<dbReference type="EMBL" id="CAUYUJ010003013">
    <property type="protein sequence ID" value="CAK0803465.1"/>
    <property type="molecule type" value="Genomic_DNA"/>
</dbReference>
<proteinExistence type="predicted"/>
<gene>
    <name evidence="3" type="ORF">PCOR1329_LOCUS10612</name>
</gene>
<keyword evidence="4" id="KW-1185">Reference proteome</keyword>
<accession>A0ABN9QEL3</accession>
<dbReference type="Gene3D" id="1.10.443.10">
    <property type="entry name" value="Intergrase catalytic core"/>
    <property type="match status" value="1"/>
</dbReference>
<keyword evidence="1" id="KW-0233">DNA recombination</keyword>
<feature type="compositionally biased region" description="Low complexity" evidence="2">
    <location>
        <begin position="1650"/>
        <end position="1671"/>
    </location>
</feature>
<feature type="compositionally biased region" description="Basic and acidic residues" evidence="2">
    <location>
        <begin position="169"/>
        <end position="183"/>
    </location>
</feature>
<name>A0ABN9QEL3_9DINO</name>
<reference evidence="3" key="1">
    <citation type="submission" date="2023-10" db="EMBL/GenBank/DDBJ databases">
        <authorList>
            <person name="Chen Y."/>
            <person name="Shah S."/>
            <person name="Dougan E. K."/>
            <person name="Thang M."/>
            <person name="Chan C."/>
        </authorList>
    </citation>
    <scope>NUCLEOTIDE SEQUENCE [LARGE SCALE GENOMIC DNA]</scope>
</reference>
<protein>
    <recommendedName>
        <fullName evidence="5">Calmodulin</fullName>
    </recommendedName>
</protein>
<feature type="compositionally biased region" description="Low complexity" evidence="2">
    <location>
        <begin position="1989"/>
        <end position="2005"/>
    </location>
</feature>
<dbReference type="SUPFAM" id="SSF56349">
    <property type="entry name" value="DNA breaking-rejoining enzymes"/>
    <property type="match status" value="1"/>
</dbReference>
<organism evidence="3 4">
    <name type="scientific">Prorocentrum cordatum</name>
    <dbReference type="NCBI Taxonomy" id="2364126"/>
    <lineage>
        <taxon>Eukaryota</taxon>
        <taxon>Sar</taxon>
        <taxon>Alveolata</taxon>
        <taxon>Dinophyceae</taxon>
        <taxon>Prorocentrales</taxon>
        <taxon>Prorocentraceae</taxon>
        <taxon>Prorocentrum</taxon>
    </lineage>
</organism>
<dbReference type="InterPro" id="IPR013762">
    <property type="entry name" value="Integrase-like_cat_sf"/>
</dbReference>
<feature type="region of interest" description="Disordered" evidence="2">
    <location>
        <begin position="1926"/>
        <end position="2011"/>
    </location>
</feature>
<dbReference type="Proteomes" id="UP001189429">
    <property type="component" value="Unassembled WGS sequence"/>
</dbReference>
<feature type="region of interest" description="Disordered" evidence="2">
    <location>
        <begin position="1619"/>
        <end position="1711"/>
    </location>
</feature>
<evidence type="ECO:0000313" key="3">
    <source>
        <dbReference type="EMBL" id="CAK0803465.1"/>
    </source>
</evidence>
<feature type="region of interest" description="Disordered" evidence="2">
    <location>
        <begin position="148"/>
        <end position="214"/>
    </location>
</feature>
<comment type="caution">
    <text evidence="3">The sequence shown here is derived from an EMBL/GenBank/DDBJ whole genome shotgun (WGS) entry which is preliminary data.</text>
</comment>
<feature type="compositionally biased region" description="Basic and acidic residues" evidence="2">
    <location>
        <begin position="193"/>
        <end position="214"/>
    </location>
</feature>